<dbReference type="OrthoDB" id="3216820at2"/>
<comment type="caution">
    <text evidence="1">The sequence shown here is derived from an EMBL/GenBank/DDBJ whole genome shotgun (WGS) entry which is preliminary data.</text>
</comment>
<protein>
    <submittedName>
        <fullName evidence="1">S-adenosyl methyltransferase</fullName>
    </submittedName>
</protein>
<evidence type="ECO:0000313" key="1">
    <source>
        <dbReference type="EMBL" id="TQM75319.1"/>
    </source>
</evidence>
<reference evidence="1 2" key="1">
    <citation type="submission" date="2019-06" db="EMBL/GenBank/DDBJ databases">
        <title>Sequencing the genomes of 1000 actinobacteria strains.</title>
        <authorList>
            <person name="Klenk H.-P."/>
        </authorList>
    </citation>
    <scope>NUCLEOTIDE SEQUENCE [LARGE SCALE GENOMIC DNA]</scope>
    <source>
        <strain evidence="1 2">DSM 43186</strain>
    </source>
</reference>
<dbReference type="Proteomes" id="UP000319213">
    <property type="component" value="Unassembled WGS sequence"/>
</dbReference>
<organism evidence="1 2">
    <name type="scientific">Thermopolyspora flexuosa</name>
    <dbReference type="NCBI Taxonomy" id="103836"/>
    <lineage>
        <taxon>Bacteria</taxon>
        <taxon>Bacillati</taxon>
        <taxon>Actinomycetota</taxon>
        <taxon>Actinomycetes</taxon>
        <taxon>Streptosporangiales</taxon>
        <taxon>Streptosporangiaceae</taxon>
        <taxon>Thermopolyspora</taxon>
    </lineage>
</organism>
<dbReference type="GO" id="GO:0032259">
    <property type="term" value="P:methylation"/>
    <property type="evidence" value="ECO:0007669"/>
    <property type="project" value="UniProtKB-KW"/>
</dbReference>
<dbReference type="Gene3D" id="3.40.50.150">
    <property type="entry name" value="Vaccinia Virus protein VP39"/>
    <property type="match status" value="1"/>
</dbReference>
<dbReference type="SUPFAM" id="SSF53335">
    <property type="entry name" value="S-adenosyl-L-methionine-dependent methyltransferases"/>
    <property type="match status" value="1"/>
</dbReference>
<evidence type="ECO:0000313" key="2">
    <source>
        <dbReference type="Proteomes" id="UP000319213"/>
    </source>
</evidence>
<sequence length="280" mass="30780">MGDEGNPLRWSDRPELGPDVLARIDTSVPHPARVYDYWLGGKDNFEADRKVAEAAIAATPGVVEGARDNRAFLGRAVRYIAEQGIDQFLDIGTGIPTAGNTHEVAQAVNPAARVVYVDNDPIVMVHARALLRGTPEGRTAYIEADLRDPESILTHPDTLEVLDFSRPIGVIIVGTLMHIRDEDDPWRAVKGFTDAVCPGSYLAITHLTADFEPERMNALANSYNTGPLWVTLRTREQVERFFEGFDLVEPGLVPTFAWRPDGPKPEALIPGSYGAVGRKR</sequence>
<dbReference type="EMBL" id="VFPQ01000001">
    <property type="protein sequence ID" value="TQM75319.1"/>
    <property type="molecule type" value="Genomic_DNA"/>
</dbReference>
<proteinExistence type="predicted"/>
<dbReference type="AlphaFoldDB" id="A0A543IXL2"/>
<keyword evidence="1" id="KW-0808">Transferase</keyword>
<dbReference type="PIRSF" id="PIRSF017393">
    <property type="entry name" value="MTase_SAV2177"/>
    <property type="match status" value="1"/>
</dbReference>
<keyword evidence="1" id="KW-0489">Methyltransferase</keyword>
<dbReference type="InterPro" id="IPR006764">
    <property type="entry name" value="SAM_dep_MeTrfase_SAV2177_type"/>
</dbReference>
<name>A0A543IXL2_9ACTN</name>
<dbReference type="InterPro" id="IPR029063">
    <property type="entry name" value="SAM-dependent_MTases_sf"/>
</dbReference>
<dbReference type="GO" id="GO:0008168">
    <property type="term" value="F:methyltransferase activity"/>
    <property type="evidence" value="ECO:0007669"/>
    <property type="project" value="UniProtKB-KW"/>
</dbReference>
<keyword evidence="2" id="KW-1185">Reference proteome</keyword>
<accession>A0A543IXL2</accession>
<dbReference type="CDD" id="cd02440">
    <property type="entry name" value="AdoMet_MTases"/>
    <property type="match status" value="1"/>
</dbReference>
<dbReference type="RefSeq" id="WP_142261676.1">
    <property type="nucleotide sequence ID" value="NZ_BMPV01000001.1"/>
</dbReference>
<dbReference type="Pfam" id="PF04672">
    <property type="entry name" value="Methyltransf_19"/>
    <property type="match status" value="1"/>
</dbReference>
<gene>
    <name evidence="1" type="ORF">FHX40_2025</name>
</gene>